<name>A0A7I8BNM6_9BURK</name>
<dbReference type="Proteomes" id="UP000510888">
    <property type="component" value="Chromosome 1"/>
</dbReference>
<dbReference type="AlphaFoldDB" id="A0A7I8BNM6"/>
<feature type="region of interest" description="Disordered" evidence="1">
    <location>
        <begin position="114"/>
        <end position="137"/>
    </location>
</feature>
<organism evidence="2 3">
    <name type="scientific">Paraburkholderia largidicola</name>
    <dbReference type="NCBI Taxonomy" id="3014751"/>
    <lineage>
        <taxon>Bacteria</taxon>
        <taxon>Pseudomonadati</taxon>
        <taxon>Pseudomonadota</taxon>
        <taxon>Betaproteobacteria</taxon>
        <taxon>Burkholderiales</taxon>
        <taxon>Burkholderiaceae</taxon>
        <taxon>Paraburkholderia</taxon>
    </lineage>
</organism>
<protein>
    <submittedName>
        <fullName evidence="2">Uncharacterized protein</fullName>
    </submittedName>
</protein>
<dbReference type="Gene3D" id="6.10.250.330">
    <property type="match status" value="1"/>
</dbReference>
<reference evidence="2 3" key="1">
    <citation type="journal article" date="2020" name="Genes (Basel)">
        <title>Genomic Comparison of Insect Gut Symbionts from Divergent Burkholderia Subclades.</title>
        <authorList>
            <person name="Takeshita K."/>
            <person name="Kikuchi Y."/>
        </authorList>
    </citation>
    <scope>NUCLEOTIDE SEQUENCE [LARGE SCALE GENOMIC DNA]</scope>
    <source>
        <strain evidence="2 3">PGU16</strain>
    </source>
</reference>
<evidence type="ECO:0000313" key="3">
    <source>
        <dbReference type="Proteomes" id="UP000510888"/>
    </source>
</evidence>
<dbReference type="RefSeq" id="WP_434064405.1">
    <property type="nucleotide sequence ID" value="NZ_AP023174.1"/>
</dbReference>
<dbReference type="KEGG" id="plad:PPGU16_31800"/>
<sequence length="200" mass="21835">MDIRPLHTEDDYRAALVEVSALANQDPEPGTPEGDRLEILSILVERYEASMDTAHLLRSPANAAHLERSIEQLRVGGCDFLASPALGEANIDRAARDNSDLSIGWASNPRYTGNRHSYSDGHPMSTKSSIKHHHGEGGEPSWHLYAEAFEKDDVVYLELEGVLADIVMIDSAWAKAGTVLLRLPTTTAKQLGLLSPDEPA</sequence>
<evidence type="ECO:0000256" key="1">
    <source>
        <dbReference type="SAM" id="MobiDB-lite"/>
    </source>
</evidence>
<proteinExistence type="predicted"/>
<dbReference type="EMBL" id="AP023174">
    <property type="protein sequence ID" value="BCF90113.1"/>
    <property type="molecule type" value="Genomic_DNA"/>
</dbReference>
<evidence type="ECO:0000313" key="2">
    <source>
        <dbReference type="EMBL" id="BCF90113.1"/>
    </source>
</evidence>
<keyword evidence="3" id="KW-1185">Reference proteome</keyword>
<accession>A0A7I8BNM6</accession>
<gene>
    <name evidence="2" type="ORF">PPGU16_31800</name>
</gene>